<feature type="region of interest" description="Disordered" evidence="1">
    <location>
        <begin position="356"/>
        <end position="385"/>
    </location>
</feature>
<dbReference type="PANTHER" id="PTHR24121:SF21">
    <property type="entry name" value="ANKYRIN REPEAT FAMILY PROTEIN"/>
    <property type="match status" value="1"/>
</dbReference>
<name>A0ABQ5BIJ1_9ASTR</name>
<keyword evidence="3" id="KW-1185">Reference proteome</keyword>
<organism evidence="2 3">
    <name type="scientific">Tanacetum coccineum</name>
    <dbReference type="NCBI Taxonomy" id="301880"/>
    <lineage>
        <taxon>Eukaryota</taxon>
        <taxon>Viridiplantae</taxon>
        <taxon>Streptophyta</taxon>
        <taxon>Embryophyta</taxon>
        <taxon>Tracheophyta</taxon>
        <taxon>Spermatophyta</taxon>
        <taxon>Magnoliopsida</taxon>
        <taxon>eudicotyledons</taxon>
        <taxon>Gunneridae</taxon>
        <taxon>Pentapetalae</taxon>
        <taxon>asterids</taxon>
        <taxon>campanulids</taxon>
        <taxon>Asterales</taxon>
        <taxon>Asteraceae</taxon>
        <taxon>Asteroideae</taxon>
        <taxon>Anthemideae</taxon>
        <taxon>Anthemidinae</taxon>
        <taxon>Tanacetum</taxon>
    </lineage>
</organism>
<reference evidence="2" key="2">
    <citation type="submission" date="2022-01" db="EMBL/GenBank/DDBJ databases">
        <authorList>
            <person name="Yamashiro T."/>
            <person name="Shiraishi A."/>
            <person name="Satake H."/>
            <person name="Nakayama K."/>
        </authorList>
    </citation>
    <scope>NUCLEOTIDE SEQUENCE</scope>
</reference>
<dbReference type="SMART" id="SM00248">
    <property type="entry name" value="ANK"/>
    <property type="match status" value="3"/>
</dbReference>
<gene>
    <name evidence="2" type="ORF">Tco_0860654</name>
</gene>
<accession>A0ABQ5BIJ1</accession>
<dbReference type="Proteomes" id="UP001151760">
    <property type="component" value="Unassembled WGS sequence"/>
</dbReference>
<sequence>MRCCMKQAVLQADPINEQEMNAAVTPRDYLKGPIRANMDLLRGPRKDYLRIGVPLYEAAIKCDWKAAEDIFEKNKELELVRYSITENGETALHIAASAKVPGKVNDFVKNLVSLMTEDDLALENANYNTALYLAAAAGNINTVKIMLDTYPKLLEILGGGSSGPPPNPPTMMPIYVAALFGNHNVVNYMYEKSNDLNNDPWTPQTRCWLLEKCVENNMFVYHPNKKTALICFLIYSLYFATCHKNQIVRRIIMHTVLIILKLYPLVNVKDKNKNLYAFSFLLFLADFCTTLSSQRDFKSVSDVALKIVTKYPKLETGSVLTVLARKPEAFREPESNFIQRTISWGINLYSKKNVTHQPSQNGDGSASGDLIQEHPSQNGNGSVPGDLNQEAAITCSAIGRTIKAGKHLYSSSIIGKAITSGKHRCSSSIIVRAIKSGKHLHSFMFSFASTIYQFLRFKPGNTRVHVSADCARTLGFPWLDGKDPVTHPDANMAFDLRPTENVLPWPGNVNMAFDLRPTEDVLPWPGGANIAFDLVPDLQCLLRTWCKYGIRFSIGLATPLTYILYPEILMWHARR</sequence>
<dbReference type="Gene3D" id="1.25.40.20">
    <property type="entry name" value="Ankyrin repeat-containing domain"/>
    <property type="match status" value="1"/>
</dbReference>
<dbReference type="InterPro" id="IPR002110">
    <property type="entry name" value="Ankyrin_rpt"/>
</dbReference>
<evidence type="ECO:0000313" key="3">
    <source>
        <dbReference type="Proteomes" id="UP001151760"/>
    </source>
</evidence>
<dbReference type="PANTHER" id="PTHR24121">
    <property type="entry name" value="NO MECHANORECEPTOR POTENTIAL C, ISOFORM D-RELATED"/>
    <property type="match status" value="1"/>
</dbReference>
<comment type="caution">
    <text evidence="2">The sequence shown here is derived from an EMBL/GenBank/DDBJ whole genome shotgun (WGS) entry which is preliminary data.</text>
</comment>
<dbReference type="SUPFAM" id="SSF48403">
    <property type="entry name" value="Ankyrin repeat"/>
    <property type="match status" value="1"/>
</dbReference>
<evidence type="ECO:0000256" key="1">
    <source>
        <dbReference type="SAM" id="MobiDB-lite"/>
    </source>
</evidence>
<reference evidence="2" key="1">
    <citation type="journal article" date="2022" name="Int. J. Mol. Sci.">
        <title>Draft Genome of Tanacetum Coccineum: Genomic Comparison of Closely Related Tanacetum-Family Plants.</title>
        <authorList>
            <person name="Yamashiro T."/>
            <person name="Shiraishi A."/>
            <person name="Nakayama K."/>
            <person name="Satake H."/>
        </authorList>
    </citation>
    <scope>NUCLEOTIDE SEQUENCE</scope>
</reference>
<evidence type="ECO:0000313" key="2">
    <source>
        <dbReference type="EMBL" id="GJT13612.1"/>
    </source>
</evidence>
<proteinExistence type="predicted"/>
<dbReference type="InterPro" id="IPR036770">
    <property type="entry name" value="Ankyrin_rpt-contain_sf"/>
</dbReference>
<dbReference type="Pfam" id="PF12796">
    <property type="entry name" value="Ank_2"/>
    <property type="match status" value="1"/>
</dbReference>
<protein>
    <submittedName>
        <fullName evidence="2">Ankyrin repeat-containing domain, PGG domain protein</fullName>
    </submittedName>
</protein>
<dbReference type="EMBL" id="BQNB010013243">
    <property type="protein sequence ID" value="GJT13612.1"/>
    <property type="molecule type" value="Genomic_DNA"/>
</dbReference>